<name>B9XSR3_PEDPL</name>
<sequence>MGLCVTPSAALNVTLPAWNFHNSPVAQYCLIYLAVWLPRYISSQENTIVGIATLPGREKDKNFPQLVLTWLLIILLKVFLKIKRNQVPYLTIERSQLALIWRSRYYNLSVERQFEIILNYESNSSIR</sequence>
<dbReference type="AlphaFoldDB" id="B9XSR3"/>
<dbReference type="Proteomes" id="UP000003688">
    <property type="component" value="Unassembled WGS sequence"/>
</dbReference>
<accession>B9XSR3</accession>
<feature type="transmembrane region" description="Helical" evidence="1">
    <location>
        <begin position="63"/>
        <end position="80"/>
    </location>
</feature>
<keyword evidence="1" id="KW-0812">Transmembrane</keyword>
<comment type="caution">
    <text evidence="2">The sequence shown here is derived from an EMBL/GenBank/DDBJ whole genome shotgun (WGS) entry which is preliminary data.</text>
</comment>
<evidence type="ECO:0000313" key="3">
    <source>
        <dbReference type="Proteomes" id="UP000003688"/>
    </source>
</evidence>
<evidence type="ECO:0000313" key="2">
    <source>
        <dbReference type="EMBL" id="EEF57115.1"/>
    </source>
</evidence>
<reference evidence="2 3" key="1">
    <citation type="journal article" date="2011" name="J. Bacteriol.">
        <title>Genome sequence of 'Pedosphaera parvula' Ellin514, an aerobic Verrucomicrobial isolate from pasture soil.</title>
        <authorList>
            <person name="Kant R."/>
            <person name="van Passel M.W."/>
            <person name="Sangwan P."/>
            <person name="Palva A."/>
            <person name="Lucas S."/>
            <person name="Copeland A."/>
            <person name="Lapidus A."/>
            <person name="Glavina Del Rio T."/>
            <person name="Dalin E."/>
            <person name="Tice H."/>
            <person name="Bruce D."/>
            <person name="Goodwin L."/>
            <person name="Pitluck S."/>
            <person name="Chertkov O."/>
            <person name="Larimer F.W."/>
            <person name="Land M.L."/>
            <person name="Hauser L."/>
            <person name="Brettin T.S."/>
            <person name="Detter J.C."/>
            <person name="Han S."/>
            <person name="de Vos W.M."/>
            <person name="Janssen P.H."/>
            <person name="Smidt H."/>
        </authorList>
    </citation>
    <scope>NUCLEOTIDE SEQUENCE [LARGE SCALE GENOMIC DNA]</scope>
    <source>
        <strain evidence="2 3">Ellin514</strain>
    </source>
</reference>
<gene>
    <name evidence="2" type="ORF">Cflav_PD0155</name>
</gene>
<proteinExistence type="predicted"/>
<dbReference type="EMBL" id="ABOX02000085">
    <property type="protein sequence ID" value="EEF57115.1"/>
    <property type="molecule type" value="Genomic_DNA"/>
</dbReference>
<keyword evidence="1" id="KW-1133">Transmembrane helix</keyword>
<organism evidence="2 3">
    <name type="scientific">Pedosphaera parvula (strain Ellin514)</name>
    <dbReference type="NCBI Taxonomy" id="320771"/>
    <lineage>
        <taxon>Bacteria</taxon>
        <taxon>Pseudomonadati</taxon>
        <taxon>Verrucomicrobiota</taxon>
        <taxon>Pedosphaerae</taxon>
        <taxon>Pedosphaerales</taxon>
        <taxon>Pedosphaeraceae</taxon>
        <taxon>Pedosphaera</taxon>
    </lineage>
</organism>
<evidence type="ECO:0000256" key="1">
    <source>
        <dbReference type="SAM" id="Phobius"/>
    </source>
</evidence>
<keyword evidence="1" id="KW-0472">Membrane</keyword>
<protein>
    <submittedName>
        <fullName evidence="2">Uncharacterized protein</fullName>
    </submittedName>
</protein>
<keyword evidence="3" id="KW-1185">Reference proteome</keyword>
<dbReference type="STRING" id="320771.Cflav_PD0155"/>